<keyword evidence="2" id="KW-1185">Reference proteome</keyword>
<evidence type="ECO:0000313" key="2">
    <source>
        <dbReference type="Proteomes" id="UP000275408"/>
    </source>
</evidence>
<dbReference type="EMBL" id="RCHS01004337">
    <property type="protein sequence ID" value="RMX35986.1"/>
    <property type="molecule type" value="Genomic_DNA"/>
</dbReference>
<dbReference type="AlphaFoldDB" id="A0A3M6T4T4"/>
<dbReference type="InterPro" id="IPR036412">
    <property type="entry name" value="HAD-like_sf"/>
</dbReference>
<comment type="caution">
    <text evidence="1">The sequence shown here is derived from an EMBL/GenBank/DDBJ whole genome shotgun (WGS) entry which is preliminary data.</text>
</comment>
<dbReference type="SUPFAM" id="SSF56784">
    <property type="entry name" value="HAD-like"/>
    <property type="match status" value="1"/>
</dbReference>
<protein>
    <recommendedName>
        <fullName evidence="3">Phosphonoacetaldehyde hydrolase</fullName>
    </recommendedName>
</protein>
<organism evidence="1 2">
    <name type="scientific">Pocillopora damicornis</name>
    <name type="common">Cauliflower coral</name>
    <name type="synonym">Millepora damicornis</name>
    <dbReference type="NCBI Taxonomy" id="46731"/>
    <lineage>
        <taxon>Eukaryota</taxon>
        <taxon>Metazoa</taxon>
        <taxon>Cnidaria</taxon>
        <taxon>Anthozoa</taxon>
        <taxon>Hexacorallia</taxon>
        <taxon>Scleractinia</taxon>
        <taxon>Astrocoeniina</taxon>
        <taxon>Pocilloporidae</taxon>
        <taxon>Pocillopora</taxon>
    </lineage>
</organism>
<evidence type="ECO:0000313" key="1">
    <source>
        <dbReference type="EMBL" id="RMX35986.1"/>
    </source>
</evidence>
<dbReference type="Gene3D" id="3.40.50.1000">
    <property type="entry name" value="HAD superfamily/HAD-like"/>
    <property type="match status" value="1"/>
</dbReference>
<dbReference type="GO" id="GO:0005829">
    <property type="term" value="C:cytosol"/>
    <property type="evidence" value="ECO:0007669"/>
    <property type="project" value="TreeGrafter"/>
</dbReference>
<dbReference type="PANTHER" id="PTHR43434">
    <property type="entry name" value="PHOSPHOGLYCOLATE PHOSPHATASE"/>
    <property type="match status" value="1"/>
</dbReference>
<accession>A0A3M6T4T4</accession>
<name>A0A3M6T4T4_POCDA</name>
<dbReference type="FunFam" id="3.40.50.1000:FF:000475">
    <property type="match status" value="1"/>
</dbReference>
<dbReference type="PANTHER" id="PTHR43434:SF19">
    <property type="entry name" value="PHOSPHONOACETALDEHYDE HYDROLASE"/>
    <property type="match status" value="1"/>
</dbReference>
<dbReference type="Proteomes" id="UP000275408">
    <property type="component" value="Unassembled WGS sequence"/>
</dbReference>
<dbReference type="InterPro" id="IPR023214">
    <property type="entry name" value="HAD_sf"/>
</dbReference>
<dbReference type="GO" id="GO:0008967">
    <property type="term" value="F:phosphoglycolate phosphatase activity"/>
    <property type="evidence" value="ECO:0007669"/>
    <property type="project" value="TreeGrafter"/>
</dbReference>
<dbReference type="OrthoDB" id="1694274at2759"/>
<gene>
    <name evidence="1" type="ORF">pdam_00005181</name>
</gene>
<reference evidence="1 2" key="1">
    <citation type="journal article" date="2018" name="Sci. Rep.">
        <title>Comparative analysis of the Pocillopora damicornis genome highlights role of immune system in coral evolution.</title>
        <authorList>
            <person name="Cunning R."/>
            <person name="Bay R.A."/>
            <person name="Gillette P."/>
            <person name="Baker A.C."/>
            <person name="Traylor-Knowles N."/>
        </authorList>
    </citation>
    <scope>NUCLEOTIDE SEQUENCE [LARGE SCALE GENOMIC DNA]</scope>
    <source>
        <strain evidence="1">RSMAS</strain>
        <tissue evidence="1">Whole animal</tissue>
    </source>
</reference>
<dbReference type="InterPro" id="IPR050155">
    <property type="entry name" value="HAD-like_hydrolase_sf"/>
</dbReference>
<dbReference type="GO" id="GO:0006281">
    <property type="term" value="P:DNA repair"/>
    <property type="evidence" value="ECO:0007669"/>
    <property type="project" value="TreeGrafter"/>
</dbReference>
<dbReference type="Pfam" id="PF13419">
    <property type="entry name" value="HAD_2"/>
    <property type="match status" value="1"/>
</dbReference>
<proteinExistence type="predicted"/>
<evidence type="ECO:0008006" key="3">
    <source>
        <dbReference type="Google" id="ProtNLM"/>
    </source>
</evidence>
<dbReference type="InterPro" id="IPR041492">
    <property type="entry name" value="HAD_2"/>
</dbReference>
<sequence>MLQNTKIVRGKHMTVPGVAIFYAQCHKTKEGLCRDRWRTEGRGTTVDDSIEGVPLVAIAMKEAFRKNGYKIDVSLVNKYRGMEKRDAIQSILNELHELNGSNNSSFNISVDGLFKDFKFSLNQNLSLIKNEIAGTTEVFQKLKSTGAMIAVGSGFPHSVVETITHTLNWSSLVDFVCSAEKAGHGRPHPAMIHSAMKFCGVKDPRSVVKVGDTKVDVEEGKNAGCWTISVLTGTQSREFIAESKPDFIINSIANLPDLLSNGA</sequence>